<name>A0ACC0U650_9AGAM</name>
<protein>
    <submittedName>
        <fullName evidence="1">Uncharacterized protein</fullName>
    </submittedName>
</protein>
<dbReference type="EMBL" id="JAGFNK010000146">
    <property type="protein sequence ID" value="KAI9465118.1"/>
    <property type="molecule type" value="Genomic_DNA"/>
</dbReference>
<keyword evidence="2" id="KW-1185">Reference proteome</keyword>
<evidence type="ECO:0000313" key="2">
    <source>
        <dbReference type="Proteomes" id="UP001207468"/>
    </source>
</evidence>
<proteinExistence type="predicted"/>
<dbReference type="Proteomes" id="UP001207468">
    <property type="component" value="Unassembled WGS sequence"/>
</dbReference>
<sequence length="103" mass="11531">MVMAMQGLCCAITVLGAIRWPLVSQLIHSRTFPREWHPEWSALCNPRSPCPHPHTHMSQCRTQPGGALISEMRLRKTDACAACGNFVPRGREVPFDALMGYQI</sequence>
<accession>A0ACC0U650</accession>
<evidence type="ECO:0000313" key="1">
    <source>
        <dbReference type="EMBL" id="KAI9465118.1"/>
    </source>
</evidence>
<reference evidence="1" key="1">
    <citation type="submission" date="2021-03" db="EMBL/GenBank/DDBJ databases">
        <title>Evolutionary priming and transition to the ectomycorrhizal habit in an iconic lineage of mushroom-forming fungi: is preadaptation a requirement?</title>
        <authorList>
            <consortium name="DOE Joint Genome Institute"/>
            <person name="Looney B.P."/>
            <person name="Miyauchi S."/>
            <person name="Morin E."/>
            <person name="Drula E."/>
            <person name="Courty P.E."/>
            <person name="Chicoki N."/>
            <person name="Fauchery L."/>
            <person name="Kohler A."/>
            <person name="Kuo A."/>
            <person name="LaButti K."/>
            <person name="Pangilinan J."/>
            <person name="Lipzen A."/>
            <person name="Riley R."/>
            <person name="Andreopoulos W."/>
            <person name="He G."/>
            <person name="Johnson J."/>
            <person name="Barry K.W."/>
            <person name="Grigoriev I.V."/>
            <person name="Nagy L."/>
            <person name="Hibbett D."/>
            <person name="Henrissat B."/>
            <person name="Matheny P.B."/>
            <person name="Labbe J."/>
            <person name="Martin A.F."/>
        </authorList>
    </citation>
    <scope>NUCLEOTIDE SEQUENCE</scope>
    <source>
        <strain evidence="1">BPL698</strain>
    </source>
</reference>
<gene>
    <name evidence="1" type="ORF">F5148DRAFT_1209158</name>
</gene>
<organism evidence="1 2">
    <name type="scientific">Russula earlei</name>
    <dbReference type="NCBI Taxonomy" id="71964"/>
    <lineage>
        <taxon>Eukaryota</taxon>
        <taxon>Fungi</taxon>
        <taxon>Dikarya</taxon>
        <taxon>Basidiomycota</taxon>
        <taxon>Agaricomycotina</taxon>
        <taxon>Agaricomycetes</taxon>
        <taxon>Russulales</taxon>
        <taxon>Russulaceae</taxon>
        <taxon>Russula</taxon>
    </lineage>
</organism>
<comment type="caution">
    <text evidence="1">The sequence shown here is derived from an EMBL/GenBank/DDBJ whole genome shotgun (WGS) entry which is preliminary data.</text>
</comment>